<dbReference type="PRINTS" id="PR00376">
    <property type="entry name" value="IL1BCENZYME"/>
</dbReference>
<feature type="domain" description="Caspase family p10" evidence="8">
    <location>
        <begin position="112"/>
        <end position="207"/>
    </location>
</feature>
<accession>A0A6F9DGB9</accession>
<evidence type="ECO:0000256" key="1">
    <source>
        <dbReference type="ARBA" id="ARBA00010134"/>
    </source>
</evidence>
<protein>
    <submittedName>
        <fullName evidence="10">Uncharacterized protein LOC100178691</fullName>
    </submittedName>
</protein>
<sequence length="209" mass="23669">MLRLKQVVQCNLFLFSYQPTTQCNNIFHTVAKEDHTHNDCFACAILTHGGEGEILYAKDETYQWKELTQLLTPDKCPTLKGKPKLFFVQACRGTSLDDGVKDVPDGQVVSDCSHTIPLQADFLLAHSTCPNYYAWRNEANGSTFIQALCKCLNEFIPQGKDLIQILTRVSQKVAHDFESNTLDQKTSGKKQMPSITTRLRFEVYFPAKN</sequence>
<name>A0A6F9DGB9_9ASCI</name>
<evidence type="ECO:0000313" key="10">
    <source>
        <dbReference type="EMBL" id="CAB3262207.1"/>
    </source>
</evidence>
<dbReference type="InterPro" id="IPR015917">
    <property type="entry name" value="Pept_C14A"/>
</dbReference>
<dbReference type="InterPro" id="IPR029030">
    <property type="entry name" value="Caspase-like_dom_sf"/>
</dbReference>
<dbReference type="GO" id="GO:0043067">
    <property type="term" value="P:regulation of programmed cell death"/>
    <property type="evidence" value="ECO:0007669"/>
    <property type="project" value="UniProtKB-ARBA"/>
</dbReference>
<evidence type="ECO:0000256" key="4">
    <source>
        <dbReference type="ARBA" id="ARBA00022801"/>
    </source>
</evidence>
<dbReference type="Gene3D" id="3.40.50.1460">
    <property type="match status" value="1"/>
</dbReference>
<keyword evidence="2" id="KW-0645">Protease</keyword>
<comment type="similarity">
    <text evidence="1 7">Belongs to the peptidase C14A family.</text>
</comment>
<dbReference type="PROSITE" id="PS01122">
    <property type="entry name" value="CASPASE_CYS"/>
    <property type="match status" value="1"/>
</dbReference>
<evidence type="ECO:0000256" key="7">
    <source>
        <dbReference type="RuleBase" id="RU003971"/>
    </source>
</evidence>
<dbReference type="Gene3D" id="3.30.70.1470">
    <property type="entry name" value="Caspase-like"/>
    <property type="match status" value="1"/>
</dbReference>
<dbReference type="PROSITE" id="PS50207">
    <property type="entry name" value="CASPASE_P10"/>
    <property type="match status" value="1"/>
</dbReference>
<reference evidence="10" key="1">
    <citation type="submission" date="2020-04" db="EMBL/GenBank/DDBJ databases">
        <authorList>
            <person name="Neveu A P."/>
        </authorList>
    </citation>
    <scope>NUCLEOTIDE SEQUENCE</scope>
    <source>
        <tissue evidence="10">Whole embryo</tissue>
    </source>
</reference>
<feature type="domain" description="Caspase family p20" evidence="9">
    <location>
        <begin position="27"/>
        <end position="95"/>
    </location>
</feature>
<dbReference type="InterPro" id="IPR002138">
    <property type="entry name" value="Pept_C14_p10"/>
</dbReference>
<dbReference type="PANTHER" id="PTHR48169">
    <property type="entry name" value="DED DOMAIN-CONTAINING PROTEIN"/>
    <property type="match status" value="1"/>
</dbReference>
<dbReference type="EMBL" id="LR786590">
    <property type="protein sequence ID" value="CAB3262207.1"/>
    <property type="molecule type" value="mRNA"/>
</dbReference>
<dbReference type="GO" id="GO:0051604">
    <property type="term" value="P:protein maturation"/>
    <property type="evidence" value="ECO:0007669"/>
    <property type="project" value="UniProtKB-ARBA"/>
</dbReference>
<evidence type="ECO:0000256" key="2">
    <source>
        <dbReference type="ARBA" id="ARBA00022670"/>
    </source>
</evidence>
<keyword evidence="6" id="KW-0865">Zymogen</keyword>
<dbReference type="InterPro" id="IPR001309">
    <property type="entry name" value="Pept_C14_p20"/>
</dbReference>
<dbReference type="PROSITE" id="PS50208">
    <property type="entry name" value="CASPASE_P20"/>
    <property type="match status" value="1"/>
</dbReference>
<dbReference type="Pfam" id="PF00656">
    <property type="entry name" value="Peptidase_C14"/>
    <property type="match status" value="1"/>
</dbReference>
<gene>
    <name evidence="10" type="primary">LOC100178691-001</name>
</gene>
<dbReference type="SMART" id="SM00115">
    <property type="entry name" value="CASc"/>
    <property type="match status" value="1"/>
</dbReference>
<dbReference type="SUPFAM" id="SSF52129">
    <property type="entry name" value="Caspase-like"/>
    <property type="match status" value="1"/>
</dbReference>
<keyword evidence="5" id="KW-0788">Thiol protease</keyword>
<dbReference type="InterPro" id="IPR033139">
    <property type="entry name" value="Caspase_cys_AS"/>
</dbReference>
<dbReference type="AlphaFoldDB" id="A0A6F9DGB9"/>
<evidence type="ECO:0000259" key="9">
    <source>
        <dbReference type="PROSITE" id="PS50208"/>
    </source>
</evidence>
<proteinExistence type="evidence at transcript level"/>
<organism evidence="10">
    <name type="scientific">Phallusia mammillata</name>
    <dbReference type="NCBI Taxonomy" id="59560"/>
    <lineage>
        <taxon>Eukaryota</taxon>
        <taxon>Metazoa</taxon>
        <taxon>Chordata</taxon>
        <taxon>Tunicata</taxon>
        <taxon>Ascidiacea</taxon>
        <taxon>Phlebobranchia</taxon>
        <taxon>Ascidiidae</taxon>
        <taxon>Phallusia</taxon>
    </lineage>
</organism>
<dbReference type="PANTHER" id="PTHR48169:SF7">
    <property type="entry name" value="CASPASE 10"/>
    <property type="match status" value="1"/>
</dbReference>
<evidence type="ECO:0000256" key="3">
    <source>
        <dbReference type="ARBA" id="ARBA00022703"/>
    </source>
</evidence>
<evidence type="ECO:0000256" key="5">
    <source>
        <dbReference type="ARBA" id="ARBA00022807"/>
    </source>
</evidence>
<dbReference type="InterPro" id="IPR016129">
    <property type="entry name" value="Caspase_his_AS"/>
</dbReference>
<dbReference type="GO" id="GO:0006915">
    <property type="term" value="P:apoptotic process"/>
    <property type="evidence" value="ECO:0007669"/>
    <property type="project" value="UniProtKB-KW"/>
</dbReference>
<keyword evidence="4" id="KW-0378">Hydrolase</keyword>
<evidence type="ECO:0000259" key="8">
    <source>
        <dbReference type="PROSITE" id="PS50207"/>
    </source>
</evidence>
<dbReference type="InterPro" id="IPR011600">
    <property type="entry name" value="Pept_C14_caspase"/>
</dbReference>
<keyword evidence="3" id="KW-0053">Apoptosis</keyword>
<evidence type="ECO:0000256" key="6">
    <source>
        <dbReference type="ARBA" id="ARBA00023145"/>
    </source>
</evidence>
<dbReference type="GO" id="GO:0004197">
    <property type="term" value="F:cysteine-type endopeptidase activity"/>
    <property type="evidence" value="ECO:0007669"/>
    <property type="project" value="InterPro"/>
</dbReference>
<dbReference type="PROSITE" id="PS01121">
    <property type="entry name" value="CASPASE_HIS"/>
    <property type="match status" value="1"/>
</dbReference>
<dbReference type="GO" id="GO:0005737">
    <property type="term" value="C:cytoplasm"/>
    <property type="evidence" value="ECO:0007669"/>
    <property type="project" value="UniProtKB-ARBA"/>
</dbReference>
<dbReference type="GO" id="GO:0006508">
    <property type="term" value="P:proteolysis"/>
    <property type="evidence" value="ECO:0007669"/>
    <property type="project" value="UniProtKB-KW"/>
</dbReference>